<keyword evidence="7" id="KW-0808">Transferase</keyword>
<evidence type="ECO:0000313" key="14">
    <source>
        <dbReference type="Proteomes" id="UP000243342"/>
    </source>
</evidence>
<evidence type="ECO:0000256" key="12">
    <source>
        <dbReference type="SAM" id="MobiDB-lite"/>
    </source>
</evidence>
<organism evidence="13 14">
    <name type="scientific">Mangrovactinospora gilvigrisea</name>
    <dbReference type="NCBI Taxonomy" id="1428644"/>
    <lineage>
        <taxon>Bacteria</taxon>
        <taxon>Bacillati</taxon>
        <taxon>Actinomycetota</taxon>
        <taxon>Actinomycetes</taxon>
        <taxon>Kitasatosporales</taxon>
        <taxon>Streptomycetaceae</taxon>
        <taxon>Mangrovactinospora</taxon>
    </lineage>
</organism>
<dbReference type="STRING" id="1428644.BIV57_10815"/>
<dbReference type="CDD" id="cd02440">
    <property type="entry name" value="AdoMet_MTases"/>
    <property type="match status" value="1"/>
</dbReference>
<evidence type="ECO:0000256" key="1">
    <source>
        <dbReference type="ARBA" id="ARBA00004496"/>
    </source>
</evidence>
<protein>
    <recommendedName>
        <fullName evidence="4">Protein-L-isoaspartate O-methyltransferase</fullName>
        <ecNumber evidence="3">2.1.1.77</ecNumber>
    </recommendedName>
    <alternativeName>
        <fullName evidence="11">L-isoaspartyl protein carboxyl methyltransferase</fullName>
    </alternativeName>
    <alternativeName>
        <fullName evidence="9">Protein L-isoaspartyl methyltransferase</fullName>
    </alternativeName>
    <alternativeName>
        <fullName evidence="10">Protein-beta-aspartate methyltransferase</fullName>
    </alternativeName>
</protein>
<evidence type="ECO:0000313" key="13">
    <source>
        <dbReference type="EMBL" id="OIV37452.1"/>
    </source>
</evidence>
<reference evidence="13 14" key="1">
    <citation type="submission" date="2016-10" db="EMBL/GenBank/DDBJ databases">
        <title>Genome sequence of Streptomyces gilvigriseus MUSC 26.</title>
        <authorList>
            <person name="Lee L.-H."/>
            <person name="Ser H.-L."/>
        </authorList>
    </citation>
    <scope>NUCLEOTIDE SEQUENCE [LARGE SCALE GENOMIC DNA]</scope>
    <source>
        <strain evidence="13 14">MUSC 26</strain>
    </source>
</reference>
<dbReference type="PANTHER" id="PTHR11579:SF0">
    <property type="entry name" value="PROTEIN-L-ISOASPARTATE(D-ASPARTATE) O-METHYLTRANSFERASE"/>
    <property type="match status" value="1"/>
</dbReference>
<comment type="caution">
    <text evidence="13">The sequence shown here is derived from an EMBL/GenBank/DDBJ whole genome shotgun (WGS) entry which is preliminary data.</text>
</comment>
<dbReference type="RefSeq" id="WP_071656561.1">
    <property type="nucleotide sequence ID" value="NZ_MLCF01000052.1"/>
</dbReference>
<accession>A0A1J7C7E5</accession>
<gene>
    <name evidence="13" type="ORF">BIV57_10815</name>
</gene>
<dbReference type="GO" id="GO:0004719">
    <property type="term" value="F:protein-L-isoaspartate (D-aspartate) O-methyltransferase activity"/>
    <property type="evidence" value="ECO:0007669"/>
    <property type="project" value="UniProtKB-EC"/>
</dbReference>
<sequence>MTTRHTASTTLSGGERSPHAPWKLNTQLVDTLSKQGHVRTPAVEHAMRAVLRHQFLPGVTLDDCYTDTAVPFQRDGDGNLLACAARPSQVTAILELLHVEPGDAVLQIGVGCGYTTALLAVLAGKKGRVTGVDIDPFALQRAGESLAFARPLGTVRLHPGDGAHGRPSSGPYQRILATTSVRTVPGPWLEQLESGGLLVVPIRLGGTVTRLIAFTHRDGAWTSTASAPCRHATPMRSAHPPEHHAMLPLTASGSVRLPVHAEQHAHAGALSHVLDGPARSAAWTGVVLGAGESAEWLEVHLASAMPGGVSDLRLDLRAPGPLPVASPFRGCGAAVDGANLAYLTLRKAAPATAGADTGGVELGVIGHGPHPEPLAEQLVEAVRDWDRHLRGRTAHFTLTTSKAAQPSAGGDARPRADDLVRAAVRWR</sequence>
<dbReference type="AlphaFoldDB" id="A0A1J7C7E5"/>
<feature type="region of interest" description="Disordered" evidence="12">
    <location>
        <begin position="1"/>
        <end position="20"/>
    </location>
</feature>
<keyword evidence="14" id="KW-1185">Reference proteome</keyword>
<evidence type="ECO:0000256" key="3">
    <source>
        <dbReference type="ARBA" id="ARBA00011890"/>
    </source>
</evidence>
<evidence type="ECO:0000256" key="6">
    <source>
        <dbReference type="ARBA" id="ARBA00022603"/>
    </source>
</evidence>
<dbReference type="EC" id="2.1.1.77" evidence="3"/>
<dbReference type="Pfam" id="PF01135">
    <property type="entry name" value="PCMT"/>
    <property type="match status" value="1"/>
</dbReference>
<dbReference type="InterPro" id="IPR029063">
    <property type="entry name" value="SAM-dependent_MTases_sf"/>
</dbReference>
<evidence type="ECO:0000256" key="2">
    <source>
        <dbReference type="ARBA" id="ARBA00005369"/>
    </source>
</evidence>
<dbReference type="GO" id="GO:0005737">
    <property type="term" value="C:cytoplasm"/>
    <property type="evidence" value="ECO:0007669"/>
    <property type="project" value="UniProtKB-SubCell"/>
</dbReference>
<dbReference type="GO" id="GO:0032259">
    <property type="term" value="P:methylation"/>
    <property type="evidence" value="ECO:0007669"/>
    <property type="project" value="UniProtKB-KW"/>
</dbReference>
<comment type="subcellular location">
    <subcellularLocation>
        <location evidence="1">Cytoplasm</location>
    </subcellularLocation>
</comment>
<dbReference type="Gene3D" id="3.40.50.150">
    <property type="entry name" value="Vaccinia Virus protein VP39"/>
    <property type="match status" value="1"/>
</dbReference>
<evidence type="ECO:0000256" key="7">
    <source>
        <dbReference type="ARBA" id="ARBA00022679"/>
    </source>
</evidence>
<proteinExistence type="inferred from homology"/>
<dbReference type="Proteomes" id="UP000243342">
    <property type="component" value="Unassembled WGS sequence"/>
</dbReference>
<evidence type="ECO:0000256" key="11">
    <source>
        <dbReference type="ARBA" id="ARBA00031350"/>
    </source>
</evidence>
<comment type="similarity">
    <text evidence="2">Belongs to the methyltransferase superfamily. L-isoaspartyl/D-aspartyl protein methyltransferase family.</text>
</comment>
<name>A0A1J7C7E5_9ACTN</name>
<dbReference type="InterPro" id="IPR000682">
    <property type="entry name" value="PCMT"/>
</dbReference>
<keyword evidence="8" id="KW-0949">S-adenosyl-L-methionine</keyword>
<evidence type="ECO:0000256" key="5">
    <source>
        <dbReference type="ARBA" id="ARBA00022490"/>
    </source>
</evidence>
<dbReference type="PANTHER" id="PTHR11579">
    <property type="entry name" value="PROTEIN-L-ISOASPARTATE O-METHYLTRANSFERASE"/>
    <property type="match status" value="1"/>
</dbReference>
<evidence type="ECO:0000256" key="8">
    <source>
        <dbReference type="ARBA" id="ARBA00022691"/>
    </source>
</evidence>
<dbReference type="SUPFAM" id="SSF53335">
    <property type="entry name" value="S-adenosyl-L-methionine-dependent methyltransferases"/>
    <property type="match status" value="1"/>
</dbReference>
<evidence type="ECO:0000256" key="9">
    <source>
        <dbReference type="ARBA" id="ARBA00030757"/>
    </source>
</evidence>
<evidence type="ECO:0000256" key="10">
    <source>
        <dbReference type="ARBA" id="ARBA00031323"/>
    </source>
</evidence>
<keyword evidence="6" id="KW-0489">Methyltransferase</keyword>
<keyword evidence="5" id="KW-0963">Cytoplasm</keyword>
<dbReference type="EMBL" id="MLCF01000052">
    <property type="protein sequence ID" value="OIV37452.1"/>
    <property type="molecule type" value="Genomic_DNA"/>
</dbReference>
<feature type="compositionally biased region" description="Polar residues" evidence="12">
    <location>
        <begin position="1"/>
        <end position="12"/>
    </location>
</feature>
<evidence type="ECO:0000256" key="4">
    <source>
        <dbReference type="ARBA" id="ARBA00013346"/>
    </source>
</evidence>